<feature type="region of interest" description="Disordered" evidence="1">
    <location>
        <begin position="1"/>
        <end position="21"/>
    </location>
</feature>
<accession>A0AAV4G9P0</accession>
<dbReference type="AlphaFoldDB" id="A0AAV4G9P0"/>
<evidence type="ECO:0000313" key="3">
    <source>
        <dbReference type="Proteomes" id="UP000762676"/>
    </source>
</evidence>
<gene>
    <name evidence="2" type="ORF">ElyMa_004080900</name>
</gene>
<evidence type="ECO:0000256" key="1">
    <source>
        <dbReference type="SAM" id="MobiDB-lite"/>
    </source>
</evidence>
<name>A0AAV4G9P0_9GAST</name>
<comment type="caution">
    <text evidence="2">The sequence shown here is derived from an EMBL/GenBank/DDBJ whole genome shotgun (WGS) entry which is preliminary data.</text>
</comment>
<evidence type="ECO:0000313" key="2">
    <source>
        <dbReference type="EMBL" id="GFR81841.1"/>
    </source>
</evidence>
<protein>
    <submittedName>
        <fullName evidence="2">Uncharacterized protein</fullName>
    </submittedName>
</protein>
<dbReference type="EMBL" id="BMAT01008301">
    <property type="protein sequence ID" value="GFR81841.1"/>
    <property type="molecule type" value="Genomic_DNA"/>
</dbReference>
<proteinExistence type="predicted"/>
<dbReference type="Proteomes" id="UP000762676">
    <property type="component" value="Unassembled WGS sequence"/>
</dbReference>
<sequence length="85" mass="9744">MRLVHQITKTLSGNQSKPAIPVKDQQGYSIATQDGQLARWKEHFEQFLKRRQPENIPDILPARNDLLINPEPPSKEEIAKAIKEC</sequence>
<feature type="compositionally biased region" description="Polar residues" evidence="1">
    <location>
        <begin position="7"/>
        <end position="17"/>
    </location>
</feature>
<keyword evidence="3" id="KW-1185">Reference proteome</keyword>
<organism evidence="2 3">
    <name type="scientific">Elysia marginata</name>
    <dbReference type="NCBI Taxonomy" id="1093978"/>
    <lineage>
        <taxon>Eukaryota</taxon>
        <taxon>Metazoa</taxon>
        <taxon>Spiralia</taxon>
        <taxon>Lophotrochozoa</taxon>
        <taxon>Mollusca</taxon>
        <taxon>Gastropoda</taxon>
        <taxon>Heterobranchia</taxon>
        <taxon>Euthyneura</taxon>
        <taxon>Panpulmonata</taxon>
        <taxon>Sacoglossa</taxon>
        <taxon>Placobranchoidea</taxon>
        <taxon>Plakobranchidae</taxon>
        <taxon>Elysia</taxon>
    </lineage>
</organism>
<reference evidence="2 3" key="1">
    <citation type="journal article" date="2021" name="Elife">
        <title>Chloroplast acquisition without the gene transfer in kleptoplastic sea slugs, Plakobranchus ocellatus.</title>
        <authorList>
            <person name="Maeda T."/>
            <person name="Takahashi S."/>
            <person name="Yoshida T."/>
            <person name="Shimamura S."/>
            <person name="Takaki Y."/>
            <person name="Nagai Y."/>
            <person name="Toyoda A."/>
            <person name="Suzuki Y."/>
            <person name="Arimoto A."/>
            <person name="Ishii H."/>
            <person name="Satoh N."/>
            <person name="Nishiyama T."/>
            <person name="Hasebe M."/>
            <person name="Maruyama T."/>
            <person name="Minagawa J."/>
            <person name="Obokata J."/>
            <person name="Shigenobu S."/>
        </authorList>
    </citation>
    <scope>NUCLEOTIDE SEQUENCE [LARGE SCALE GENOMIC DNA]</scope>
</reference>